<protein>
    <recommendedName>
        <fullName evidence="2">Fibrous sheath-interacting protein 1</fullName>
    </recommendedName>
</protein>
<sequence length="495" mass="55273">MDITKGSLEEISRPASSERSRPGSRVSSISLSELGRVSVESPGSLEVLSTETPSTQADSGIEKDEDLDCPSENSAPGQDVSDEETEDTQLQKAIKKMKRLDRRLALAIRNEEEVKKRGRELHQKLWQELQDLKSEMKAECSDQVENTRSFLALMSSSSCSEEMEFVPVFGTQVPDESTASCPLSRENKEVGGHAESSGSLDGGRKVRQDKQTDSRETTDGNSKHRQDFIQTNIELAGDAVRMTQREKERLQELLKDIEEEEEAYDDPLANPELAGDVGSGVLTQKEKDRLNQLLSDLEEEEEEEDYDDPLASPEADFSLWTVPTTSGEGYTPQPAELDQLLHIDARLQLLLPVEDFFCVRSPYTDRSLTQCGLQGSDGERGEERRPPGERVLRDMRESRGQEERLREIQQQLQLLGLGQQSSVLPEEQLQRLLEECQTAVSRCSRLSTEDSCPAPYCALEGPEVSLLASMPCLSSSALSELMQEICEGEHEETRD</sequence>
<dbReference type="PANTHER" id="PTHR22012">
    <property type="entry name" value="FIBROUS SHEATH INTERACTING PROTEIN 1"/>
    <property type="match status" value="1"/>
</dbReference>
<dbReference type="PRINTS" id="PR02075">
    <property type="entry name" value="FIBSHEATHIP1"/>
</dbReference>
<feature type="region of interest" description="Disordered" evidence="5">
    <location>
        <begin position="1"/>
        <end position="91"/>
    </location>
</feature>
<evidence type="ECO:0000256" key="2">
    <source>
        <dbReference type="ARBA" id="ARBA00019480"/>
    </source>
</evidence>
<name>A0A8T2LBB2_ASTMX</name>
<feature type="compositionally biased region" description="Basic and acidic residues" evidence="5">
    <location>
        <begin position="7"/>
        <end position="21"/>
    </location>
</feature>
<evidence type="ECO:0000256" key="5">
    <source>
        <dbReference type="SAM" id="MobiDB-lite"/>
    </source>
</evidence>
<dbReference type="PANTHER" id="PTHR22012:SF2">
    <property type="entry name" value="FIBROUS SHEATH-INTERACTING PROTEIN 1"/>
    <property type="match status" value="1"/>
</dbReference>
<dbReference type="EMBL" id="JAICCE010000014">
    <property type="protein sequence ID" value="KAG9268174.1"/>
    <property type="molecule type" value="Genomic_DNA"/>
</dbReference>
<organism evidence="6 7">
    <name type="scientific">Astyanax mexicanus</name>
    <name type="common">Blind cave fish</name>
    <name type="synonym">Astyanax fasciatus mexicanus</name>
    <dbReference type="NCBI Taxonomy" id="7994"/>
    <lineage>
        <taxon>Eukaryota</taxon>
        <taxon>Metazoa</taxon>
        <taxon>Chordata</taxon>
        <taxon>Craniata</taxon>
        <taxon>Vertebrata</taxon>
        <taxon>Euteleostomi</taxon>
        <taxon>Actinopterygii</taxon>
        <taxon>Neopterygii</taxon>
        <taxon>Teleostei</taxon>
        <taxon>Ostariophysi</taxon>
        <taxon>Characiformes</taxon>
        <taxon>Characoidei</taxon>
        <taxon>Acestrorhamphidae</taxon>
        <taxon>Acestrorhamphinae</taxon>
        <taxon>Astyanax</taxon>
    </lineage>
</organism>
<feature type="coiled-coil region" evidence="4">
    <location>
        <begin position="240"/>
        <end position="307"/>
    </location>
</feature>
<comment type="caution">
    <text evidence="6">The sequence shown here is derived from an EMBL/GenBank/DDBJ whole genome shotgun (WGS) entry which is preliminary data.</text>
</comment>
<dbReference type="Pfam" id="PF15554">
    <property type="entry name" value="FSIP1"/>
    <property type="match status" value="2"/>
</dbReference>
<feature type="compositionally biased region" description="Polar residues" evidence="5">
    <location>
        <begin position="47"/>
        <end position="58"/>
    </location>
</feature>
<comment type="similarity">
    <text evidence="1">Belongs to the FSIP1 family.</text>
</comment>
<feature type="compositionally biased region" description="Basic and acidic residues" evidence="5">
    <location>
        <begin position="202"/>
        <end position="227"/>
    </location>
</feature>
<accession>A0A8T2LBB2</accession>
<evidence type="ECO:0000313" key="7">
    <source>
        <dbReference type="Proteomes" id="UP000752171"/>
    </source>
</evidence>
<proteinExistence type="inferred from homology"/>
<evidence type="ECO:0000256" key="3">
    <source>
        <dbReference type="ARBA" id="ARBA00023054"/>
    </source>
</evidence>
<evidence type="ECO:0000313" key="6">
    <source>
        <dbReference type="EMBL" id="KAG9268174.1"/>
    </source>
</evidence>
<dbReference type="AlphaFoldDB" id="A0A8T2LBB2"/>
<reference evidence="6 7" key="1">
    <citation type="submission" date="2021-07" db="EMBL/GenBank/DDBJ databases">
        <authorList>
            <person name="Imarazene B."/>
            <person name="Zahm M."/>
            <person name="Klopp C."/>
            <person name="Cabau C."/>
            <person name="Beille S."/>
            <person name="Jouanno E."/>
            <person name="Castinel A."/>
            <person name="Lluch J."/>
            <person name="Gil L."/>
            <person name="Kuchtly C."/>
            <person name="Lopez Roques C."/>
            <person name="Donnadieu C."/>
            <person name="Parrinello H."/>
            <person name="Journot L."/>
            <person name="Du K."/>
            <person name="Schartl M."/>
            <person name="Retaux S."/>
            <person name="Guiguen Y."/>
        </authorList>
    </citation>
    <scope>NUCLEOTIDE SEQUENCE [LARGE SCALE GENOMIC DNA]</scope>
    <source>
        <strain evidence="6">Pach_M1</strain>
        <tissue evidence="6">Testis</tissue>
    </source>
</reference>
<evidence type="ECO:0000256" key="1">
    <source>
        <dbReference type="ARBA" id="ARBA00010495"/>
    </source>
</evidence>
<keyword evidence="3 4" id="KW-0175">Coiled coil</keyword>
<feature type="region of interest" description="Disordered" evidence="5">
    <location>
        <begin position="170"/>
        <end position="230"/>
    </location>
</feature>
<dbReference type="InterPro" id="IPR026246">
    <property type="entry name" value="Fsip1"/>
</dbReference>
<dbReference type="Proteomes" id="UP000752171">
    <property type="component" value="Unassembled WGS sequence"/>
</dbReference>
<gene>
    <name evidence="6" type="primary">FSIP1</name>
    <name evidence="6" type="ORF">AMEX_G17118</name>
</gene>
<evidence type="ECO:0000256" key="4">
    <source>
        <dbReference type="SAM" id="Coils"/>
    </source>
</evidence>